<dbReference type="Proteomes" id="UP000693972">
    <property type="component" value="Unassembled WGS sequence"/>
</dbReference>
<dbReference type="SUPFAM" id="SSF56436">
    <property type="entry name" value="C-type lectin-like"/>
    <property type="match status" value="1"/>
</dbReference>
<name>A0A975TRF7_9RHOB</name>
<keyword evidence="4" id="KW-1185">Reference proteome</keyword>
<dbReference type="RefSeq" id="WP_257893260.1">
    <property type="nucleotide sequence ID" value="NZ_JAIMBW010000001.1"/>
</dbReference>
<proteinExistence type="predicted"/>
<dbReference type="AlphaFoldDB" id="A0A975TRF7"/>
<protein>
    <recommendedName>
        <fullName evidence="5">C-type lectin domain-containing protein</fullName>
    </recommendedName>
</protein>
<feature type="compositionally biased region" description="Polar residues" evidence="1">
    <location>
        <begin position="227"/>
        <end position="236"/>
    </location>
</feature>
<feature type="region of interest" description="Disordered" evidence="1">
    <location>
        <begin position="41"/>
        <end position="64"/>
    </location>
</feature>
<evidence type="ECO:0000256" key="2">
    <source>
        <dbReference type="SAM" id="SignalP"/>
    </source>
</evidence>
<dbReference type="InterPro" id="IPR016187">
    <property type="entry name" value="CTDL_fold"/>
</dbReference>
<dbReference type="InterPro" id="IPR016186">
    <property type="entry name" value="C-type_lectin-like/link_sf"/>
</dbReference>
<dbReference type="EMBL" id="CP078073">
    <property type="protein sequence ID" value="QXL86298.1"/>
    <property type="molecule type" value="Genomic_DNA"/>
</dbReference>
<feature type="region of interest" description="Disordered" evidence="1">
    <location>
        <begin position="211"/>
        <end position="239"/>
    </location>
</feature>
<accession>A0A975TRF7</accession>
<keyword evidence="2" id="KW-0732">Signal</keyword>
<feature type="signal peptide" evidence="2">
    <location>
        <begin position="1"/>
        <end position="23"/>
    </location>
</feature>
<feature type="chain" id="PRO_5037539260" description="C-type lectin domain-containing protein" evidence="2">
    <location>
        <begin position="24"/>
        <end position="283"/>
    </location>
</feature>
<evidence type="ECO:0000313" key="4">
    <source>
        <dbReference type="Proteomes" id="UP000693972"/>
    </source>
</evidence>
<gene>
    <name evidence="3" type="ORF">KUL25_12520</name>
</gene>
<reference evidence="3 4" key="1">
    <citation type="submission" date="2021-07" db="EMBL/GenBank/DDBJ databases">
        <title>Karlodiniumbacter phycospheric gen. nov., sp. nov., a phycosphere bacterium isolated from karlodinium veneficum.</title>
        <authorList>
            <person name="Peng Y."/>
            <person name="Jiang L."/>
            <person name="Lee J."/>
        </authorList>
    </citation>
    <scope>NUCLEOTIDE SEQUENCE</scope>
    <source>
        <strain evidence="3 4">N5</strain>
    </source>
</reference>
<dbReference type="Gene3D" id="3.10.100.10">
    <property type="entry name" value="Mannose-Binding Protein A, subunit A"/>
    <property type="match status" value="1"/>
</dbReference>
<evidence type="ECO:0000313" key="3">
    <source>
        <dbReference type="EMBL" id="QXL86298.1"/>
    </source>
</evidence>
<sequence length="283" mass="31469">MTCKPILVALTASTAILANHATAQDYTSAKDFYDLSEMSETGMYTQGGSKPGEGNSSGPPPQGDVQLQEVRVGPATFSVNYPIFESFDALPEDVDLIREPIQSFEPPEGDTHYYEVVLVESMNISWVQAAILAESEGGYLASLTSPDENAFVFSLVDDDRYFWQFPDDYTPDSHYRIKIGPFLGGVRVSDAEESLDGWQWLSGEPRDYTNWAQNLDDGVTDRDPRDNTQSNGTGRQNVMGFGELNVPVPTWGDYWDTVAQYGERGMPTGYNRGFVIEYDEMPN</sequence>
<organism evidence="3">
    <name type="scientific">Gymnodinialimonas phycosphaerae</name>
    <dbReference type="NCBI Taxonomy" id="2841589"/>
    <lineage>
        <taxon>Bacteria</taxon>
        <taxon>Pseudomonadati</taxon>
        <taxon>Pseudomonadota</taxon>
        <taxon>Alphaproteobacteria</taxon>
        <taxon>Rhodobacterales</taxon>
        <taxon>Paracoccaceae</taxon>
        <taxon>Gymnodinialimonas</taxon>
    </lineage>
</organism>
<dbReference type="EMBL" id="JAIMBW010000001">
    <property type="protein sequence ID" value="MBY4893587.1"/>
    <property type="molecule type" value="Genomic_DNA"/>
</dbReference>
<evidence type="ECO:0008006" key="5">
    <source>
        <dbReference type="Google" id="ProtNLM"/>
    </source>
</evidence>
<evidence type="ECO:0000256" key="1">
    <source>
        <dbReference type="SAM" id="MobiDB-lite"/>
    </source>
</evidence>